<dbReference type="Proteomes" id="UP001519288">
    <property type="component" value="Unassembled WGS sequence"/>
</dbReference>
<feature type="chain" id="PRO_5046503337" evidence="1">
    <location>
        <begin position="23"/>
        <end position="164"/>
    </location>
</feature>
<accession>A0ABS4JBP8</accession>
<keyword evidence="1" id="KW-0732">Signal</keyword>
<proteinExistence type="predicted"/>
<name>A0ABS4JBP8_9BACL</name>
<evidence type="ECO:0000313" key="3">
    <source>
        <dbReference type="Proteomes" id="UP001519288"/>
    </source>
</evidence>
<reference evidence="2 3" key="1">
    <citation type="submission" date="2021-03" db="EMBL/GenBank/DDBJ databases">
        <title>Genomic Encyclopedia of Type Strains, Phase IV (KMG-IV): sequencing the most valuable type-strain genomes for metagenomic binning, comparative biology and taxonomic classification.</title>
        <authorList>
            <person name="Goeker M."/>
        </authorList>
    </citation>
    <scope>NUCLEOTIDE SEQUENCE [LARGE SCALE GENOMIC DNA]</scope>
    <source>
        <strain evidence="2 3">DSM 26806</strain>
    </source>
</reference>
<keyword evidence="3" id="KW-1185">Reference proteome</keyword>
<dbReference type="EMBL" id="JAGGLD010000001">
    <property type="protein sequence ID" value="MBP1999137.1"/>
    <property type="molecule type" value="Genomic_DNA"/>
</dbReference>
<comment type="caution">
    <text evidence="2">The sequence shown here is derived from an EMBL/GenBank/DDBJ whole genome shotgun (WGS) entry which is preliminary data.</text>
</comment>
<gene>
    <name evidence="2" type="ORF">J2Z69_000156</name>
</gene>
<dbReference type="RefSeq" id="WP_209858316.1">
    <property type="nucleotide sequence ID" value="NZ_JAGGLD010000001.1"/>
</dbReference>
<sequence>MKKTMKKTIIYGVLMVAGTSLGFQLANNTQTNVALASVPNAIDGRQQVVVQQQSGKFISGGAQQSNSGQILYEVQGNQLVQAGQIVQWAPVSSSQSNIEVNPSVQSTTATSQPLPKLQTPGTLLLPEANQPAVDRLADRTGELLQNASQKSMKWVVSLFSSLTD</sequence>
<evidence type="ECO:0000256" key="1">
    <source>
        <dbReference type="SAM" id="SignalP"/>
    </source>
</evidence>
<evidence type="ECO:0000313" key="2">
    <source>
        <dbReference type="EMBL" id="MBP1999137.1"/>
    </source>
</evidence>
<feature type="signal peptide" evidence="1">
    <location>
        <begin position="1"/>
        <end position="22"/>
    </location>
</feature>
<protein>
    <submittedName>
        <fullName evidence="2">Uncharacterized protein</fullName>
    </submittedName>
</protein>
<organism evidence="2 3">
    <name type="scientific">Paenibacillus shirakamiensis</name>
    <dbReference type="NCBI Taxonomy" id="1265935"/>
    <lineage>
        <taxon>Bacteria</taxon>
        <taxon>Bacillati</taxon>
        <taxon>Bacillota</taxon>
        <taxon>Bacilli</taxon>
        <taxon>Bacillales</taxon>
        <taxon>Paenibacillaceae</taxon>
        <taxon>Paenibacillus</taxon>
    </lineage>
</organism>